<reference evidence="1 2" key="1">
    <citation type="journal article" date="2022" name="DNA Res.">
        <title>Chromosomal-level genome assembly of the orchid tree Bauhinia variegata (Leguminosae; Cercidoideae) supports the allotetraploid origin hypothesis of Bauhinia.</title>
        <authorList>
            <person name="Zhong Y."/>
            <person name="Chen Y."/>
            <person name="Zheng D."/>
            <person name="Pang J."/>
            <person name="Liu Y."/>
            <person name="Luo S."/>
            <person name="Meng S."/>
            <person name="Qian L."/>
            <person name="Wei D."/>
            <person name="Dai S."/>
            <person name="Zhou R."/>
        </authorList>
    </citation>
    <scope>NUCLEOTIDE SEQUENCE [LARGE SCALE GENOMIC DNA]</scope>
    <source>
        <strain evidence="1">BV-YZ2020</strain>
    </source>
</reference>
<comment type="caution">
    <text evidence="1">The sequence shown here is derived from an EMBL/GenBank/DDBJ whole genome shotgun (WGS) entry which is preliminary data.</text>
</comment>
<proteinExistence type="predicted"/>
<name>A0ACB9QBM6_BAUVA</name>
<organism evidence="1 2">
    <name type="scientific">Bauhinia variegata</name>
    <name type="common">Purple orchid tree</name>
    <name type="synonym">Phanera variegata</name>
    <dbReference type="NCBI Taxonomy" id="167791"/>
    <lineage>
        <taxon>Eukaryota</taxon>
        <taxon>Viridiplantae</taxon>
        <taxon>Streptophyta</taxon>
        <taxon>Embryophyta</taxon>
        <taxon>Tracheophyta</taxon>
        <taxon>Spermatophyta</taxon>
        <taxon>Magnoliopsida</taxon>
        <taxon>eudicotyledons</taxon>
        <taxon>Gunneridae</taxon>
        <taxon>Pentapetalae</taxon>
        <taxon>rosids</taxon>
        <taxon>fabids</taxon>
        <taxon>Fabales</taxon>
        <taxon>Fabaceae</taxon>
        <taxon>Cercidoideae</taxon>
        <taxon>Cercideae</taxon>
        <taxon>Bauhiniinae</taxon>
        <taxon>Bauhinia</taxon>
    </lineage>
</organism>
<dbReference type="Proteomes" id="UP000828941">
    <property type="component" value="Chromosome 1"/>
</dbReference>
<sequence length="68" mass="7529">MAVFYGKHFEVLPKVIHGPIVDEVRQKFDSWIYQVVRLCANSREAVSSPVEHLDSGQTKGQNGTGLGT</sequence>
<protein>
    <submittedName>
        <fullName evidence="1">Uncharacterized protein</fullName>
    </submittedName>
</protein>
<keyword evidence="2" id="KW-1185">Reference proteome</keyword>
<gene>
    <name evidence="1" type="ORF">L6164_001400</name>
</gene>
<evidence type="ECO:0000313" key="2">
    <source>
        <dbReference type="Proteomes" id="UP000828941"/>
    </source>
</evidence>
<evidence type="ECO:0000313" key="1">
    <source>
        <dbReference type="EMBL" id="KAI4357452.1"/>
    </source>
</evidence>
<dbReference type="EMBL" id="CM039426">
    <property type="protein sequence ID" value="KAI4357452.1"/>
    <property type="molecule type" value="Genomic_DNA"/>
</dbReference>
<accession>A0ACB9QBM6</accession>